<keyword evidence="3" id="KW-0378">Hydrolase</keyword>
<dbReference type="Pfam" id="PF00082">
    <property type="entry name" value="Peptidase_S8"/>
    <property type="match status" value="1"/>
</dbReference>
<evidence type="ECO:0000313" key="9">
    <source>
        <dbReference type="Proteomes" id="UP000051612"/>
    </source>
</evidence>
<dbReference type="EMBL" id="AYYN01000067">
    <property type="protein sequence ID" value="KRM75363.1"/>
    <property type="molecule type" value="Genomic_DNA"/>
</dbReference>
<name>A0A0R2BIK3_9LACO</name>
<accession>A0A0R2BIK3</accession>
<protein>
    <submittedName>
        <fullName evidence="8">Peptidase S8 S53 subtilisin kexin sedolisin</fullName>
    </submittedName>
</protein>
<evidence type="ECO:0000256" key="5">
    <source>
        <dbReference type="PROSITE-ProRule" id="PRU01240"/>
    </source>
</evidence>
<dbReference type="AlphaFoldDB" id="A0A0R2BIK3"/>
<comment type="caution">
    <text evidence="5">Lacks conserved residue(s) required for the propagation of feature annotation.</text>
</comment>
<dbReference type="PROSITE" id="PS51892">
    <property type="entry name" value="SUBTILASE"/>
    <property type="match status" value="1"/>
</dbReference>
<keyword evidence="2" id="KW-0645">Protease</keyword>
<dbReference type="InterPro" id="IPR000209">
    <property type="entry name" value="Peptidase_S8/S53_dom"/>
</dbReference>
<evidence type="ECO:0000256" key="1">
    <source>
        <dbReference type="ARBA" id="ARBA00011073"/>
    </source>
</evidence>
<dbReference type="CDD" id="cd00306">
    <property type="entry name" value="Peptidases_S8_S53"/>
    <property type="match status" value="1"/>
</dbReference>
<comment type="caution">
    <text evidence="8">The sequence shown here is derived from an EMBL/GenBank/DDBJ whole genome shotgun (WGS) entry which is preliminary data.</text>
</comment>
<feature type="transmembrane region" description="Helical" evidence="6">
    <location>
        <begin position="388"/>
        <end position="407"/>
    </location>
</feature>
<evidence type="ECO:0000256" key="4">
    <source>
        <dbReference type="ARBA" id="ARBA00022825"/>
    </source>
</evidence>
<dbReference type="PATRIC" id="fig|1423772.3.peg.166"/>
<keyword evidence="6" id="KW-1133">Transmembrane helix</keyword>
<feature type="transmembrane region" description="Helical" evidence="6">
    <location>
        <begin position="320"/>
        <end position="338"/>
    </location>
</feature>
<gene>
    <name evidence="8" type="ORF">FC48_GL000152</name>
</gene>
<feature type="transmembrane region" description="Helical" evidence="6">
    <location>
        <begin position="350"/>
        <end position="368"/>
    </location>
</feature>
<proteinExistence type="inferred from homology"/>
<evidence type="ECO:0000259" key="7">
    <source>
        <dbReference type="Pfam" id="PF00082"/>
    </source>
</evidence>
<evidence type="ECO:0000256" key="3">
    <source>
        <dbReference type="ARBA" id="ARBA00022801"/>
    </source>
</evidence>
<evidence type="ECO:0000256" key="2">
    <source>
        <dbReference type="ARBA" id="ARBA00022670"/>
    </source>
</evidence>
<dbReference type="Gene3D" id="3.40.50.200">
    <property type="entry name" value="Peptidase S8/S53 domain"/>
    <property type="match status" value="1"/>
</dbReference>
<dbReference type="RefSeq" id="WP_056959006.1">
    <property type="nucleotide sequence ID" value="NZ_AYYN01000067.1"/>
</dbReference>
<keyword evidence="4" id="KW-0720">Serine protease</keyword>
<sequence>MKFFQKLSCVMLLLALVICFYYRDGLVSKPIGQTGEFAIKHEQAGYAVSLYYPKIDPTKAHQKNVRVGIIDSGISPKVGSELNIAAAYDLSGQNEPFDQTGQGTRIASIIGAKDNHHKMIGLAPNVKLYSYKVNATSRSLQAALQQALSDRVEVLALGLEVNKVTPQIKALINEYLAQGGLFFTVDQRLGQIKGVATVGAFNEYLELLESGRTYYAPAKQLALGRDGRIQTVTGNAYSTAFVSGTAASLLAQKLAPAQVKQQLATYFSPQVIEKHHNISHVIAKTFSKSDMYLGISLVILILVTAVLAVMLAIKRRKNKYLLGVSINTLLLLILAYLLVPIQANAQTMKYWILGLLVIFTLFQLYFSWRLDMTKPFSLNRLFNLSYNIFLLVFSLWLSMFVMLGYAGSTHF</sequence>
<comment type="similarity">
    <text evidence="1 5">Belongs to the peptidase S8 family.</text>
</comment>
<dbReference type="Proteomes" id="UP000051612">
    <property type="component" value="Unassembled WGS sequence"/>
</dbReference>
<organism evidence="8 9">
    <name type="scientific">Ligilactobacillus murinus DSM 20452 = NBRC 14221</name>
    <dbReference type="NCBI Taxonomy" id="1423772"/>
    <lineage>
        <taxon>Bacteria</taxon>
        <taxon>Bacillati</taxon>
        <taxon>Bacillota</taxon>
        <taxon>Bacilli</taxon>
        <taxon>Lactobacillales</taxon>
        <taxon>Lactobacillaceae</taxon>
        <taxon>Ligilactobacillus</taxon>
    </lineage>
</organism>
<reference evidence="8 9" key="1">
    <citation type="journal article" date="2015" name="Genome Announc.">
        <title>Expanding the biotechnology potential of lactobacilli through comparative genomics of 213 strains and associated genera.</title>
        <authorList>
            <person name="Sun Z."/>
            <person name="Harris H.M."/>
            <person name="McCann A."/>
            <person name="Guo C."/>
            <person name="Argimon S."/>
            <person name="Zhang W."/>
            <person name="Yang X."/>
            <person name="Jeffery I.B."/>
            <person name="Cooney J.C."/>
            <person name="Kagawa T.F."/>
            <person name="Liu W."/>
            <person name="Song Y."/>
            <person name="Salvetti E."/>
            <person name="Wrobel A."/>
            <person name="Rasinkangas P."/>
            <person name="Parkhill J."/>
            <person name="Rea M.C."/>
            <person name="O'Sullivan O."/>
            <person name="Ritari J."/>
            <person name="Douillard F.P."/>
            <person name="Paul Ross R."/>
            <person name="Yang R."/>
            <person name="Briner A.E."/>
            <person name="Felis G.E."/>
            <person name="de Vos W.M."/>
            <person name="Barrangou R."/>
            <person name="Klaenhammer T.R."/>
            <person name="Caufield P.W."/>
            <person name="Cui Y."/>
            <person name="Zhang H."/>
            <person name="O'Toole P.W."/>
        </authorList>
    </citation>
    <scope>NUCLEOTIDE SEQUENCE [LARGE SCALE GENOMIC DNA]</scope>
    <source>
        <strain evidence="8 9">DSM 20452</strain>
    </source>
</reference>
<keyword evidence="6" id="KW-0812">Transmembrane</keyword>
<evidence type="ECO:0000313" key="8">
    <source>
        <dbReference type="EMBL" id="KRM75363.1"/>
    </source>
</evidence>
<feature type="domain" description="Peptidase S8/S53" evidence="7">
    <location>
        <begin position="63"/>
        <end position="155"/>
    </location>
</feature>
<dbReference type="InterPro" id="IPR036852">
    <property type="entry name" value="Peptidase_S8/S53_dom_sf"/>
</dbReference>
<dbReference type="PANTHER" id="PTHR43806">
    <property type="entry name" value="PEPTIDASE S8"/>
    <property type="match status" value="1"/>
</dbReference>
<feature type="transmembrane region" description="Helical" evidence="6">
    <location>
        <begin position="291"/>
        <end position="313"/>
    </location>
</feature>
<keyword evidence="6" id="KW-0472">Membrane</keyword>
<evidence type="ECO:0000256" key="6">
    <source>
        <dbReference type="SAM" id="Phobius"/>
    </source>
</evidence>
<dbReference type="InterPro" id="IPR050131">
    <property type="entry name" value="Peptidase_S8_subtilisin-like"/>
</dbReference>
<dbReference type="SUPFAM" id="SSF52743">
    <property type="entry name" value="Subtilisin-like"/>
    <property type="match status" value="1"/>
</dbReference>
<dbReference type="PANTHER" id="PTHR43806:SF11">
    <property type="entry name" value="CEREVISIN-RELATED"/>
    <property type="match status" value="1"/>
</dbReference>
<dbReference type="GO" id="GO:0006508">
    <property type="term" value="P:proteolysis"/>
    <property type="evidence" value="ECO:0007669"/>
    <property type="project" value="UniProtKB-KW"/>
</dbReference>
<dbReference type="GO" id="GO:0004252">
    <property type="term" value="F:serine-type endopeptidase activity"/>
    <property type="evidence" value="ECO:0007669"/>
    <property type="project" value="InterPro"/>
</dbReference>